<reference evidence="2 3" key="1">
    <citation type="submission" date="2017-02" db="EMBL/GenBank/DDBJ databases">
        <title>Draft genome sequence of Haemophilus paracuniculus CCUG 43573 type strain.</title>
        <authorList>
            <person name="Engstrom-Jakobsson H."/>
            <person name="Salva-Serra F."/>
            <person name="Thorell K."/>
            <person name="Gonzales-Siles L."/>
            <person name="Karlsson R."/>
            <person name="Boulund F."/>
            <person name="Engstrand L."/>
            <person name="Kristiansson E."/>
            <person name="Moore E."/>
        </authorList>
    </citation>
    <scope>NUCLEOTIDE SEQUENCE [LARGE SCALE GENOMIC DNA]</scope>
    <source>
        <strain evidence="2 3">CCUG 43573</strain>
    </source>
</reference>
<keyword evidence="3" id="KW-1185">Reference proteome</keyword>
<gene>
    <name evidence="2" type="ORF">B0187_09080</name>
</gene>
<dbReference type="AlphaFoldDB" id="A0A1T0AQR3"/>
<comment type="caution">
    <text evidence="2">The sequence shown here is derived from an EMBL/GenBank/DDBJ whole genome shotgun (WGS) entry which is preliminary data.</text>
</comment>
<evidence type="ECO:0000313" key="2">
    <source>
        <dbReference type="EMBL" id="OOR98233.1"/>
    </source>
</evidence>
<protein>
    <submittedName>
        <fullName evidence="2">Uncharacterized protein</fullName>
    </submittedName>
</protein>
<dbReference type="STRING" id="734.B0187_09080"/>
<keyword evidence="1" id="KW-0732">Signal</keyword>
<evidence type="ECO:0000256" key="1">
    <source>
        <dbReference type="SAM" id="SignalP"/>
    </source>
</evidence>
<accession>A0A1T0AQR3</accession>
<feature type="signal peptide" evidence="1">
    <location>
        <begin position="1"/>
        <end position="20"/>
    </location>
</feature>
<sequence>MKWFKLGFVLFGFIGSVANANDTFAPPVKLTPQLEKQFLQVESRIINNNISMFTNVNRVKAGLNQFFDQKMMKSLRYLTQEVRKVEKGNYNQALLDTMRATGKGMIGNAEELQVWLNHYRTRNNLTTQQYNDIYQKIQDMGGFGVYIYNTSLRTLKKYY</sequence>
<evidence type="ECO:0000313" key="3">
    <source>
        <dbReference type="Proteomes" id="UP000190867"/>
    </source>
</evidence>
<dbReference type="RefSeq" id="WP_078237539.1">
    <property type="nucleotide sequence ID" value="NZ_MUYA01000014.1"/>
</dbReference>
<dbReference type="Proteomes" id="UP000190867">
    <property type="component" value="Unassembled WGS sequence"/>
</dbReference>
<name>A0A1T0AQR3_9PAST</name>
<dbReference type="EMBL" id="MUYA01000014">
    <property type="protein sequence ID" value="OOR98233.1"/>
    <property type="molecule type" value="Genomic_DNA"/>
</dbReference>
<organism evidence="2 3">
    <name type="scientific">Haemophilus paracuniculus</name>
    <dbReference type="NCBI Taxonomy" id="734"/>
    <lineage>
        <taxon>Bacteria</taxon>
        <taxon>Pseudomonadati</taxon>
        <taxon>Pseudomonadota</taxon>
        <taxon>Gammaproteobacteria</taxon>
        <taxon>Pasteurellales</taxon>
        <taxon>Pasteurellaceae</taxon>
        <taxon>Haemophilus</taxon>
    </lineage>
</organism>
<proteinExistence type="predicted"/>
<feature type="chain" id="PRO_5013046328" evidence="1">
    <location>
        <begin position="21"/>
        <end position="159"/>
    </location>
</feature>